<sequence length="82" mass="9098">MMALLTTPGFQLNEAARLDGKKTEKGRESSGLARKTKKKEGDFFWRVTERGKGGRAAREKSLLVGNFSRVSESGHFAHNALF</sequence>
<feature type="region of interest" description="Disordered" evidence="1">
    <location>
        <begin position="15"/>
        <end position="35"/>
    </location>
</feature>
<dbReference type="AlphaFoldDB" id="A0A438GYU7"/>
<reference evidence="2 3" key="1">
    <citation type="journal article" date="2018" name="PLoS Genet.">
        <title>Population sequencing reveals clonal diversity and ancestral inbreeding in the grapevine cultivar Chardonnay.</title>
        <authorList>
            <person name="Roach M.J."/>
            <person name="Johnson D.L."/>
            <person name="Bohlmann J."/>
            <person name="van Vuuren H.J."/>
            <person name="Jones S.J."/>
            <person name="Pretorius I.S."/>
            <person name="Schmidt S.A."/>
            <person name="Borneman A.R."/>
        </authorList>
    </citation>
    <scope>NUCLEOTIDE SEQUENCE [LARGE SCALE GENOMIC DNA]</scope>
    <source>
        <strain evidence="3">cv. Chardonnay</strain>
        <tissue evidence="2">Leaf</tissue>
    </source>
</reference>
<evidence type="ECO:0000256" key="1">
    <source>
        <dbReference type="SAM" id="MobiDB-lite"/>
    </source>
</evidence>
<comment type="caution">
    <text evidence="2">The sequence shown here is derived from an EMBL/GenBank/DDBJ whole genome shotgun (WGS) entry which is preliminary data.</text>
</comment>
<dbReference type="EMBL" id="QGNW01000313">
    <property type="protein sequence ID" value="RVW77456.1"/>
    <property type="molecule type" value="Genomic_DNA"/>
</dbReference>
<evidence type="ECO:0000313" key="2">
    <source>
        <dbReference type="EMBL" id="RVW77456.1"/>
    </source>
</evidence>
<protein>
    <submittedName>
        <fullName evidence="2">Uncharacterized protein</fullName>
    </submittedName>
</protein>
<proteinExistence type="predicted"/>
<gene>
    <name evidence="2" type="ORF">CK203_048079</name>
</gene>
<dbReference type="Proteomes" id="UP000288805">
    <property type="component" value="Unassembled WGS sequence"/>
</dbReference>
<evidence type="ECO:0000313" key="3">
    <source>
        <dbReference type="Proteomes" id="UP000288805"/>
    </source>
</evidence>
<name>A0A438GYU7_VITVI</name>
<organism evidence="2 3">
    <name type="scientific">Vitis vinifera</name>
    <name type="common">Grape</name>
    <dbReference type="NCBI Taxonomy" id="29760"/>
    <lineage>
        <taxon>Eukaryota</taxon>
        <taxon>Viridiplantae</taxon>
        <taxon>Streptophyta</taxon>
        <taxon>Embryophyta</taxon>
        <taxon>Tracheophyta</taxon>
        <taxon>Spermatophyta</taxon>
        <taxon>Magnoliopsida</taxon>
        <taxon>eudicotyledons</taxon>
        <taxon>Gunneridae</taxon>
        <taxon>Pentapetalae</taxon>
        <taxon>rosids</taxon>
        <taxon>Vitales</taxon>
        <taxon>Vitaceae</taxon>
        <taxon>Viteae</taxon>
        <taxon>Vitis</taxon>
    </lineage>
</organism>
<feature type="compositionally biased region" description="Basic and acidic residues" evidence="1">
    <location>
        <begin position="16"/>
        <end position="28"/>
    </location>
</feature>
<accession>A0A438GYU7</accession>